<dbReference type="Gene3D" id="2.60.40.2700">
    <property type="match status" value="2"/>
</dbReference>
<comment type="caution">
    <text evidence="2">The sequence shown here is derived from an EMBL/GenBank/DDBJ whole genome shotgun (WGS) entry which is preliminary data.</text>
</comment>
<dbReference type="Proteomes" id="UP000468591">
    <property type="component" value="Unassembled WGS sequence"/>
</dbReference>
<gene>
    <name evidence="2" type="ORF">GV827_20720</name>
</gene>
<dbReference type="EMBL" id="JAABNT010000022">
    <property type="protein sequence ID" value="NEK24798.1"/>
    <property type="molecule type" value="Genomic_DNA"/>
</dbReference>
<dbReference type="RefSeq" id="WP_164355766.1">
    <property type="nucleotide sequence ID" value="NZ_JAABNT010000022.1"/>
</dbReference>
<dbReference type="InterPro" id="IPR025282">
    <property type="entry name" value="DUF4214"/>
</dbReference>
<dbReference type="Pfam" id="PF13946">
    <property type="entry name" value="DUF4214"/>
    <property type="match status" value="1"/>
</dbReference>
<dbReference type="AlphaFoldDB" id="A0A6P0CHL3"/>
<evidence type="ECO:0000313" key="2">
    <source>
        <dbReference type="EMBL" id="NEK24798.1"/>
    </source>
</evidence>
<proteinExistence type="predicted"/>
<dbReference type="InterPro" id="IPR038255">
    <property type="entry name" value="PBS_linker_sf"/>
</dbReference>
<organism evidence="2 3">
    <name type="scientific">Sulfitobacter sediminilitoris</name>
    <dbReference type="NCBI Taxonomy" id="2698830"/>
    <lineage>
        <taxon>Bacteria</taxon>
        <taxon>Pseudomonadati</taxon>
        <taxon>Pseudomonadota</taxon>
        <taxon>Alphaproteobacteria</taxon>
        <taxon>Rhodobacterales</taxon>
        <taxon>Roseobacteraceae</taxon>
        <taxon>Sulfitobacter</taxon>
    </lineage>
</organism>
<protein>
    <submittedName>
        <fullName evidence="2">DUF4214 domain-containing protein</fullName>
    </submittedName>
</protein>
<evidence type="ECO:0000313" key="3">
    <source>
        <dbReference type="Proteomes" id="UP000468591"/>
    </source>
</evidence>
<sequence>MAEDMDVTTVSSDNNAPKGPVTILGDAYIGETLIARPNGVGDADGIDYDTVSLQWLRDGEPIAGATDQKYTVTSDDFDTQISVRYSYTDLGGTREVVTSDPEPPVPAEDTQIIRAASAYSPLVILGDATVGDYILARPNAVTDENGIDYSSATFQWLRDGDPIPGATSQRYDVTEADIGAEISVEYSYLDLLGTAKSLTSNPKPEVPNPAVEDGILEGTPAADILTAVAGLQQIDGGDGADTAVFAGDQTHYTVSFSVDGVTVTDRTEGGLGTIALDHVELIDFDFNLPIFGGPMDLEQFGGHTGLDAEAFEDLIGVYIAYFNRAPDAIGLSFWGTEFANGASLEEIASLFAVQDETAAAYPETLSNTDFATAVYNNVLGRAADQEGFDFWVGTLDAGTVTRDQFILAVLEGATANPPAGASQDFVDQQQADRAYLETKIDIGAYFAVHKGMSNAADAAQAMALFDGSQGSVQDAVEAIEGHYTDALDASSGDFLMPIVGVMDDPFAV</sequence>
<evidence type="ECO:0000259" key="1">
    <source>
        <dbReference type="Pfam" id="PF13946"/>
    </source>
</evidence>
<keyword evidence="3" id="KW-1185">Reference proteome</keyword>
<feature type="domain" description="DUF4214" evidence="1">
    <location>
        <begin position="348"/>
        <end position="411"/>
    </location>
</feature>
<accession>A0A6P0CHL3</accession>
<reference evidence="2 3" key="1">
    <citation type="submission" date="2020-01" db="EMBL/GenBank/DDBJ databases">
        <title>Sulfitobacter sediminilitoris sp. nov., isolated from a tidal flat.</title>
        <authorList>
            <person name="Park S."/>
            <person name="Yoon J.-H."/>
        </authorList>
    </citation>
    <scope>NUCLEOTIDE SEQUENCE [LARGE SCALE GENOMIC DNA]</scope>
    <source>
        <strain evidence="2 3">JBTF-M27</strain>
    </source>
</reference>
<name>A0A6P0CHL3_9RHOB</name>
<dbReference type="Gene3D" id="1.10.3130.20">
    <property type="entry name" value="Phycobilisome linker domain"/>
    <property type="match status" value="1"/>
</dbReference>